<dbReference type="CDD" id="cd00075">
    <property type="entry name" value="HATPase"/>
    <property type="match status" value="1"/>
</dbReference>
<keyword evidence="7" id="KW-0808">Transferase</keyword>
<evidence type="ECO:0000256" key="7">
    <source>
        <dbReference type="ARBA" id="ARBA00022679"/>
    </source>
</evidence>
<feature type="domain" description="Histidine kinase" evidence="16">
    <location>
        <begin position="238"/>
        <end position="437"/>
    </location>
</feature>
<dbReference type="CDD" id="cd00082">
    <property type="entry name" value="HisKA"/>
    <property type="match status" value="1"/>
</dbReference>
<feature type="domain" description="HAMP" evidence="17">
    <location>
        <begin position="179"/>
        <end position="230"/>
    </location>
</feature>
<name>A0A2S0UM06_9RHOB</name>
<dbReference type="Pfam" id="PF00512">
    <property type="entry name" value="HisKA"/>
    <property type="match status" value="1"/>
</dbReference>
<gene>
    <name evidence="18" type="ORF">HYN69_10225</name>
</gene>
<keyword evidence="10 18" id="KW-0418">Kinase</keyword>
<keyword evidence="5" id="KW-0997">Cell inner membrane</keyword>
<comment type="catalytic activity">
    <reaction evidence="1">
        <text>ATP + protein L-histidine = ADP + protein N-phospho-L-histidine.</text>
        <dbReference type="EC" id="2.7.13.3"/>
    </reaction>
</comment>
<evidence type="ECO:0000256" key="5">
    <source>
        <dbReference type="ARBA" id="ARBA00022519"/>
    </source>
</evidence>
<evidence type="ECO:0000313" key="19">
    <source>
        <dbReference type="Proteomes" id="UP000244496"/>
    </source>
</evidence>
<dbReference type="KEGG" id="geh:HYN69_10225"/>
<evidence type="ECO:0000256" key="11">
    <source>
        <dbReference type="ARBA" id="ARBA00022840"/>
    </source>
</evidence>
<dbReference type="GO" id="GO:0000155">
    <property type="term" value="F:phosphorelay sensor kinase activity"/>
    <property type="evidence" value="ECO:0007669"/>
    <property type="project" value="InterPro"/>
</dbReference>
<keyword evidence="14 15" id="KW-0472">Membrane</keyword>
<dbReference type="InterPro" id="IPR005467">
    <property type="entry name" value="His_kinase_dom"/>
</dbReference>
<dbReference type="Gene3D" id="1.10.287.130">
    <property type="match status" value="1"/>
</dbReference>
<sequence>MSIKSIMPRGLYGRAALILIVPIITIQLVVSVTFIQRHFEKVTRQLTVGAIAELRLIQREVNREATIESARMRLTELGGALQVKSVQFQPAAGPEEDRREFYDLSGRVVIATLREGIAGLGPVDLVTDSEVNLRMPSRWGEMALQIDRNRFSASNPHQLLVLMIVASVLLTVIAFLFLSNQLRPIKLLAEAADAFGKGRVIAYRPRGAAEVRAAGNAFLDMRSRIERQIEQRTLMLSGVSHDLRTPLTRLRLGLSMLPEDEETRALLGDVADMERLVDEFLAFARGDATEDSIEADPMAIAMKVAENAERMGELVIVQGATGGVRVRLRPQAVMRALENLVGNALRYGSQAVVTVLVTDRTLRFVVEDDGPGIPPSQRDDALAPFARLDEARDPNRGGGAGLGLSIASDIARSHGGTLRLGSSEALGGLRAELVIAR</sequence>
<organism evidence="18 19">
    <name type="scientific">Paragemmobacter aquarius</name>
    <dbReference type="NCBI Taxonomy" id="2169400"/>
    <lineage>
        <taxon>Bacteria</taxon>
        <taxon>Pseudomonadati</taxon>
        <taxon>Pseudomonadota</taxon>
        <taxon>Alphaproteobacteria</taxon>
        <taxon>Rhodobacterales</taxon>
        <taxon>Paracoccaceae</taxon>
        <taxon>Paragemmobacter</taxon>
    </lineage>
</organism>
<dbReference type="SUPFAM" id="SSF55874">
    <property type="entry name" value="ATPase domain of HSP90 chaperone/DNA topoisomerase II/histidine kinase"/>
    <property type="match status" value="1"/>
</dbReference>
<keyword evidence="19" id="KW-1185">Reference proteome</keyword>
<evidence type="ECO:0000256" key="14">
    <source>
        <dbReference type="ARBA" id="ARBA00023136"/>
    </source>
</evidence>
<dbReference type="SUPFAM" id="SSF47384">
    <property type="entry name" value="Homodimeric domain of signal transducing histidine kinase"/>
    <property type="match status" value="1"/>
</dbReference>
<dbReference type="EC" id="2.7.13.3" evidence="3"/>
<evidence type="ECO:0000259" key="16">
    <source>
        <dbReference type="PROSITE" id="PS50109"/>
    </source>
</evidence>
<accession>A0A2S0UM06</accession>
<dbReference type="PROSITE" id="PS50885">
    <property type="entry name" value="HAMP"/>
    <property type="match status" value="1"/>
</dbReference>
<evidence type="ECO:0000313" key="18">
    <source>
        <dbReference type="EMBL" id="AWB48833.1"/>
    </source>
</evidence>
<dbReference type="InterPro" id="IPR036097">
    <property type="entry name" value="HisK_dim/P_sf"/>
</dbReference>
<evidence type="ECO:0000256" key="6">
    <source>
        <dbReference type="ARBA" id="ARBA00022553"/>
    </source>
</evidence>
<keyword evidence="12 15" id="KW-1133">Transmembrane helix</keyword>
<evidence type="ECO:0000256" key="8">
    <source>
        <dbReference type="ARBA" id="ARBA00022692"/>
    </source>
</evidence>
<evidence type="ECO:0000256" key="9">
    <source>
        <dbReference type="ARBA" id="ARBA00022741"/>
    </source>
</evidence>
<keyword evidence="8 15" id="KW-0812">Transmembrane</keyword>
<dbReference type="Gene3D" id="3.30.565.10">
    <property type="entry name" value="Histidine kinase-like ATPase, C-terminal domain"/>
    <property type="match status" value="1"/>
</dbReference>
<evidence type="ECO:0000256" key="1">
    <source>
        <dbReference type="ARBA" id="ARBA00000085"/>
    </source>
</evidence>
<keyword evidence="4" id="KW-1003">Cell membrane</keyword>
<evidence type="ECO:0000256" key="2">
    <source>
        <dbReference type="ARBA" id="ARBA00004429"/>
    </source>
</evidence>
<dbReference type="PROSITE" id="PS50109">
    <property type="entry name" value="HIS_KIN"/>
    <property type="match status" value="1"/>
</dbReference>
<dbReference type="InterPro" id="IPR003594">
    <property type="entry name" value="HATPase_dom"/>
</dbReference>
<dbReference type="AlphaFoldDB" id="A0A2S0UM06"/>
<dbReference type="SMART" id="SM00388">
    <property type="entry name" value="HisKA"/>
    <property type="match status" value="1"/>
</dbReference>
<evidence type="ECO:0000256" key="10">
    <source>
        <dbReference type="ARBA" id="ARBA00022777"/>
    </source>
</evidence>
<dbReference type="Pfam" id="PF02518">
    <property type="entry name" value="HATPase_c"/>
    <property type="match status" value="1"/>
</dbReference>
<proteinExistence type="predicted"/>
<evidence type="ECO:0000256" key="4">
    <source>
        <dbReference type="ARBA" id="ARBA00022475"/>
    </source>
</evidence>
<feature type="transmembrane region" description="Helical" evidence="15">
    <location>
        <begin position="159"/>
        <end position="178"/>
    </location>
</feature>
<comment type="subcellular location">
    <subcellularLocation>
        <location evidence="2">Cell inner membrane</location>
        <topology evidence="2">Multi-pass membrane protein</topology>
    </subcellularLocation>
</comment>
<dbReference type="Proteomes" id="UP000244496">
    <property type="component" value="Chromosome"/>
</dbReference>
<keyword evidence="6" id="KW-0597">Phosphoprotein</keyword>
<dbReference type="InterPro" id="IPR003660">
    <property type="entry name" value="HAMP_dom"/>
</dbReference>
<dbReference type="InterPro" id="IPR004358">
    <property type="entry name" value="Sig_transdc_His_kin-like_C"/>
</dbReference>
<dbReference type="PRINTS" id="PR00344">
    <property type="entry name" value="BCTRLSENSOR"/>
</dbReference>
<dbReference type="GO" id="GO:0005524">
    <property type="term" value="F:ATP binding"/>
    <property type="evidence" value="ECO:0007669"/>
    <property type="project" value="UniProtKB-KW"/>
</dbReference>
<dbReference type="InterPro" id="IPR003661">
    <property type="entry name" value="HisK_dim/P_dom"/>
</dbReference>
<dbReference type="InterPro" id="IPR050980">
    <property type="entry name" value="2C_sensor_his_kinase"/>
</dbReference>
<evidence type="ECO:0000259" key="17">
    <source>
        <dbReference type="PROSITE" id="PS50885"/>
    </source>
</evidence>
<keyword evidence="13" id="KW-0902">Two-component regulatory system</keyword>
<dbReference type="EMBL" id="CP028918">
    <property type="protein sequence ID" value="AWB48833.1"/>
    <property type="molecule type" value="Genomic_DNA"/>
</dbReference>
<reference evidence="18 19" key="1">
    <citation type="submission" date="2018-04" db="EMBL/GenBank/DDBJ databases">
        <title>Genome sequencing of Gemmobacter.</title>
        <authorList>
            <person name="Yi H."/>
            <person name="Baek M.-G."/>
        </authorList>
    </citation>
    <scope>NUCLEOTIDE SEQUENCE [LARGE SCALE GENOMIC DNA]</scope>
    <source>
        <strain evidence="18 19">HYN0069</strain>
    </source>
</reference>
<dbReference type="SMART" id="SM00387">
    <property type="entry name" value="HATPase_c"/>
    <property type="match status" value="1"/>
</dbReference>
<evidence type="ECO:0000256" key="15">
    <source>
        <dbReference type="SAM" id="Phobius"/>
    </source>
</evidence>
<protein>
    <recommendedName>
        <fullName evidence="3">histidine kinase</fullName>
        <ecNumber evidence="3">2.7.13.3</ecNumber>
    </recommendedName>
</protein>
<evidence type="ECO:0000256" key="13">
    <source>
        <dbReference type="ARBA" id="ARBA00023012"/>
    </source>
</evidence>
<dbReference type="OrthoDB" id="9804645at2"/>
<dbReference type="InterPro" id="IPR036890">
    <property type="entry name" value="HATPase_C_sf"/>
</dbReference>
<keyword evidence="9" id="KW-0547">Nucleotide-binding</keyword>
<dbReference type="PANTHER" id="PTHR44936:SF5">
    <property type="entry name" value="SENSOR HISTIDINE KINASE ENVZ"/>
    <property type="match status" value="1"/>
</dbReference>
<evidence type="ECO:0000256" key="12">
    <source>
        <dbReference type="ARBA" id="ARBA00022989"/>
    </source>
</evidence>
<keyword evidence="11" id="KW-0067">ATP-binding</keyword>
<dbReference type="GO" id="GO:0005886">
    <property type="term" value="C:plasma membrane"/>
    <property type="evidence" value="ECO:0007669"/>
    <property type="project" value="UniProtKB-SubCell"/>
</dbReference>
<dbReference type="PANTHER" id="PTHR44936">
    <property type="entry name" value="SENSOR PROTEIN CREC"/>
    <property type="match status" value="1"/>
</dbReference>
<evidence type="ECO:0000256" key="3">
    <source>
        <dbReference type="ARBA" id="ARBA00012438"/>
    </source>
</evidence>
<feature type="transmembrane region" description="Helical" evidence="15">
    <location>
        <begin position="12"/>
        <end position="35"/>
    </location>
</feature>